<evidence type="ECO:0000256" key="7">
    <source>
        <dbReference type="ARBA" id="ARBA00023065"/>
    </source>
</evidence>
<dbReference type="InterPro" id="IPR023614">
    <property type="entry name" value="Porin_dom_sf"/>
</dbReference>
<keyword evidence="4" id="KW-1134">Transmembrane beta strand</keyword>
<evidence type="ECO:0000256" key="3">
    <source>
        <dbReference type="ARBA" id="ARBA00022448"/>
    </source>
</evidence>
<feature type="domain" description="Porin" evidence="11">
    <location>
        <begin position="61"/>
        <end position="385"/>
    </location>
</feature>
<keyword evidence="13" id="KW-1185">Reference proteome</keyword>
<dbReference type="PRINTS" id="PR00182">
    <property type="entry name" value="ECOLNEIPORIN"/>
</dbReference>
<dbReference type="InterPro" id="IPR050298">
    <property type="entry name" value="Gram-neg_bact_OMP"/>
</dbReference>
<evidence type="ECO:0000256" key="4">
    <source>
        <dbReference type="ARBA" id="ARBA00022452"/>
    </source>
</evidence>
<dbReference type="InterPro" id="IPR002299">
    <property type="entry name" value="Porin_Neis"/>
</dbReference>
<keyword evidence="8" id="KW-0626">Porin</keyword>
<evidence type="ECO:0000256" key="10">
    <source>
        <dbReference type="ARBA" id="ARBA00023237"/>
    </source>
</evidence>
<dbReference type="SUPFAM" id="SSF56935">
    <property type="entry name" value="Porins"/>
    <property type="match status" value="1"/>
</dbReference>
<keyword evidence="7" id="KW-0406">Ion transport</keyword>
<name>A0ABU1PC78_9BURK</name>
<evidence type="ECO:0000256" key="9">
    <source>
        <dbReference type="ARBA" id="ARBA00023136"/>
    </source>
</evidence>
<dbReference type="InterPro" id="IPR033900">
    <property type="entry name" value="Gram_neg_porin_domain"/>
</dbReference>
<evidence type="ECO:0000256" key="8">
    <source>
        <dbReference type="ARBA" id="ARBA00023114"/>
    </source>
</evidence>
<gene>
    <name evidence="12" type="ORF">J2W50_001736</name>
</gene>
<sequence>MAGKLPIFPDRGRQELTATLRSAPTEKTIAGRETGLRGAILSTTTGGNMQKMKIAGAMTLAGMVLSGAAQAQGSSVMIYGIIDSAVAYTTNANANGNSVIKMPSLTGSYPSRIGFKGSEDLGGGLQALFVLESGFAPDSGGMGQGNRLFGRQSFVGIKGGWGQVSLGRQINMTFLATAKSDVIGPSLFSINSIDSYLPNARSDNAIGYLGNFNGFTVGATYSFGRDTASAGGPSATNCPGEVAGNAKACRQVTGLLGYDGKGFGINSSYDIMYGNTGASGGLSSSGNTDQRVTLNGYVMLGEVKLGGGIIDRRTRAVGNVNTDSDLYYLGASYPFSAALVLDGQLIRLNVKGSSNDATMSVARLTYNLSKRTAIYTSMGYIKNGGTSALALDAGGTVGAGKNQFGVMTGIRHMF</sequence>
<protein>
    <submittedName>
        <fullName evidence="12">Porin</fullName>
    </submittedName>
</protein>
<keyword evidence="5" id="KW-0812">Transmembrane</keyword>
<keyword evidence="9" id="KW-0472">Membrane</keyword>
<dbReference type="CDD" id="cd00342">
    <property type="entry name" value="gram_neg_porins"/>
    <property type="match status" value="1"/>
</dbReference>
<reference evidence="12 13" key="1">
    <citation type="submission" date="2023-07" db="EMBL/GenBank/DDBJ databases">
        <title>Sorghum-associated microbial communities from plants grown in Nebraska, USA.</title>
        <authorList>
            <person name="Schachtman D."/>
        </authorList>
    </citation>
    <scope>NUCLEOTIDE SEQUENCE [LARGE SCALE GENOMIC DNA]</scope>
    <source>
        <strain evidence="12 13">596</strain>
    </source>
</reference>
<proteinExistence type="predicted"/>
<dbReference type="Pfam" id="PF13609">
    <property type="entry name" value="Porin_4"/>
    <property type="match status" value="1"/>
</dbReference>
<organism evidence="12 13">
    <name type="scientific">Herbaspirillum frisingense</name>
    <dbReference type="NCBI Taxonomy" id="92645"/>
    <lineage>
        <taxon>Bacteria</taxon>
        <taxon>Pseudomonadati</taxon>
        <taxon>Pseudomonadota</taxon>
        <taxon>Betaproteobacteria</taxon>
        <taxon>Burkholderiales</taxon>
        <taxon>Oxalobacteraceae</taxon>
        <taxon>Herbaspirillum</taxon>
    </lineage>
</organism>
<evidence type="ECO:0000259" key="11">
    <source>
        <dbReference type="Pfam" id="PF13609"/>
    </source>
</evidence>
<comment type="subcellular location">
    <subcellularLocation>
        <location evidence="1">Cell outer membrane</location>
        <topology evidence="1">Multi-pass membrane protein</topology>
    </subcellularLocation>
</comment>
<dbReference type="PRINTS" id="PR00184">
    <property type="entry name" value="NEISSPPORIN"/>
</dbReference>
<keyword evidence="10" id="KW-0998">Cell outer membrane</keyword>
<evidence type="ECO:0000256" key="5">
    <source>
        <dbReference type="ARBA" id="ARBA00022692"/>
    </source>
</evidence>
<evidence type="ECO:0000313" key="13">
    <source>
        <dbReference type="Proteomes" id="UP001260715"/>
    </source>
</evidence>
<dbReference type="PANTHER" id="PTHR34501:SF9">
    <property type="entry name" value="MAJOR OUTER MEMBRANE PROTEIN P.IA"/>
    <property type="match status" value="1"/>
</dbReference>
<comment type="caution">
    <text evidence="12">The sequence shown here is derived from an EMBL/GenBank/DDBJ whole genome shotgun (WGS) entry which is preliminary data.</text>
</comment>
<comment type="subunit">
    <text evidence="2">Homotrimer.</text>
</comment>
<keyword evidence="3" id="KW-0813">Transport</keyword>
<evidence type="ECO:0000256" key="6">
    <source>
        <dbReference type="ARBA" id="ARBA00022729"/>
    </source>
</evidence>
<evidence type="ECO:0000256" key="2">
    <source>
        <dbReference type="ARBA" id="ARBA00011233"/>
    </source>
</evidence>
<dbReference type="EMBL" id="JAVDSJ010000002">
    <property type="protein sequence ID" value="MDR6583538.1"/>
    <property type="molecule type" value="Genomic_DNA"/>
</dbReference>
<dbReference type="Proteomes" id="UP001260715">
    <property type="component" value="Unassembled WGS sequence"/>
</dbReference>
<evidence type="ECO:0000256" key="1">
    <source>
        <dbReference type="ARBA" id="ARBA00004571"/>
    </source>
</evidence>
<dbReference type="PANTHER" id="PTHR34501">
    <property type="entry name" value="PROTEIN YDDL-RELATED"/>
    <property type="match status" value="1"/>
</dbReference>
<accession>A0ABU1PC78</accession>
<dbReference type="InterPro" id="IPR001702">
    <property type="entry name" value="Porin_Gram-ve"/>
</dbReference>
<keyword evidence="6" id="KW-0732">Signal</keyword>
<dbReference type="Gene3D" id="2.40.160.10">
    <property type="entry name" value="Porin"/>
    <property type="match status" value="1"/>
</dbReference>
<evidence type="ECO:0000313" key="12">
    <source>
        <dbReference type="EMBL" id="MDR6583538.1"/>
    </source>
</evidence>